<evidence type="ECO:0000313" key="2">
    <source>
        <dbReference type="Proteomes" id="UP001163152"/>
    </source>
</evidence>
<proteinExistence type="predicted"/>
<sequence length="242" mass="27301">MYNLTNFSQDDMLKCAIALRNIDLGAKSMEEVADRMVRYLYENLIDQQTGKPACALVRFFKTHSYRDLHQSLQEAACDILGSRSIIPATKCLTLLATAGDEPHWNSRHHSTGHKAIPLIDRDFIERAPMISQLIKQFGLEAEAILKPDPKLILDLQRTKFNVFYVPDALGSAHIPTQKDFVIPYQIKSVLGFGGMLPSGNIFAIILFSKTWFPYDTAELFKWVSAYARIAVVSFDRGAIFKA</sequence>
<gene>
    <name evidence="1" type="ORF">OXH18_04765</name>
</gene>
<dbReference type="KEGG" id="tsin:OXH18_04765"/>
<dbReference type="AlphaFoldDB" id="A0A9E8ZDI6"/>
<dbReference type="Proteomes" id="UP001163152">
    <property type="component" value="Chromosome"/>
</dbReference>
<name>A0A9E8ZDI6_9CYAN</name>
<protein>
    <submittedName>
        <fullName evidence="1">Uncharacterized protein</fullName>
    </submittedName>
</protein>
<keyword evidence="2" id="KW-1185">Reference proteome</keyword>
<dbReference type="RefSeq" id="WP_268611268.1">
    <property type="nucleotide sequence ID" value="NZ_CP113797.1"/>
</dbReference>
<evidence type="ECO:0000313" key="1">
    <source>
        <dbReference type="EMBL" id="WAL61314.1"/>
    </source>
</evidence>
<organism evidence="1 2">
    <name type="scientific">Thermocoleostomius sinensis A174</name>
    <dbReference type="NCBI Taxonomy" id="2016057"/>
    <lineage>
        <taxon>Bacteria</taxon>
        <taxon>Bacillati</taxon>
        <taxon>Cyanobacteriota</taxon>
        <taxon>Cyanophyceae</taxon>
        <taxon>Oculatellales</taxon>
        <taxon>Oculatellaceae</taxon>
        <taxon>Thermocoleostomius</taxon>
    </lineage>
</organism>
<dbReference type="EMBL" id="CP113797">
    <property type="protein sequence ID" value="WAL61314.1"/>
    <property type="molecule type" value="Genomic_DNA"/>
</dbReference>
<reference evidence="1" key="1">
    <citation type="submission" date="2022-12" db="EMBL/GenBank/DDBJ databases">
        <title>Polyphasic identification of a Novel Hot-Spring Cyanobacterium Ocullathermofonsia sinensis gen nov. sp. nov. and Genomic Insights on its Adaptations to the Thermal Habitat.</title>
        <authorList>
            <person name="Daroch M."/>
            <person name="Tang J."/>
            <person name="Jiang Y."/>
        </authorList>
    </citation>
    <scope>NUCLEOTIDE SEQUENCE</scope>
    <source>
        <strain evidence="1">PKUAC-SCTA174</strain>
    </source>
</reference>
<accession>A0A9E8ZDI6</accession>